<dbReference type="GO" id="GO:0005737">
    <property type="term" value="C:cytoplasm"/>
    <property type="evidence" value="ECO:0007669"/>
    <property type="project" value="UniProtKB-SubCell"/>
</dbReference>
<evidence type="ECO:0000256" key="9">
    <source>
        <dbReference type="ARBA" id="ARBA00047944"/>
    </source>
</evidence>
<dbReference type="EMBL" id="AP027059">
    <property type="protein sequence ID" value="BDU49888.1"/>
    <property type="molecule type" value="Genomic_DNA"/>
</dbReference>
<feature type="domain" description="Ribosomal RNA small subunit methyltransferase E methyltransferase" evidence="11">
    <location>
        <begin position="78"/>
        <end position="230"/>
    </location>
</feature>
<dbReference type="InterPro" id="IPR015947">
    <property type="entry name" value="PUA-like_sf"/>
</dbReference>
<dbReference type="NCBIfam" id="TIGR00046">
    <property type="entry name" value="RsmE family RNA methyltransferase"/>
    <property type="match status" value="1"/>
</dbReference>
<dbReference type="Gene3D" id="3.40.1280.10">
    <property type="match status" value="1"/>
</dbReference>
<dbReference type="InterPro" id="IPR029028">
    <property type="entry name" value="Alpha/beta_knot_MTases"/>
</dbReference>
<comment type="catalytic activity">
    <reaction evidence="9 10">
        <text>uridine(1498) in 16S rRNA + S-adenosyl-L-methionine = N(3)-methyluridine(1498) in 16S rRNA + S-adenosyl-L-homocysteine + H(+)</text>
        <dbReference type="Rhea" id="RHEA:42920"/>
        <dbReference type="Rhea" id="RHEA-COMP:10283"/>
        <dbReference type="Rhea" id="RHEA-COMP:10284"/>
        <dbReference type="ChEBI" id="CHEBI:15378"/>
        <dbReference type="ChEBI" id="CHEBI:57856"/>
        <dbReference type="ChEBI" id="CHEBI:59789"/>
        <dbReference type="ChEBI" id="CHEBI:65315"/>
        <dbReference type="ChEBI" id="CHEBI:74502"/>
        <dbReference type="EC" id="2.1.1.193"/>
    </reaction>
</comment>
<dbReference type="Pfam" id="PF20260">
    <property type="entry name" value="PUA_4"/>
    <property type="match status" value="1"/>
</dbReference>
<dbReference type="InterPro" id="IPR029026">
    <property type="entry name" value="tRNA_m1G_MTases_N"/>
</dbReference>
<name>A0AAU9DNG7_9FUSO</name>
<dbReference type="InterPro" id="IPR046886">
    <property type="entry name" value="RsmE_MTase_dom"/>
</dbReference>
<dbReference type="Pfam" id="PF04452">
    <property type="entry name" value="Methyltrans_RNA"/>
    <property type="match status" value="1"/>
</dbReference>
<evidence type="ECO:0000256" key="1">
    <source>
        <dbReference type="ARBA" id="ARBA00004496"/>
    </source>
</evidence>
<evidence type="ECO:0000259" key="11">
    <source>
        <dbReference type="Pfam" id="PF04452"/>
    </source>
</evidence>
<evidence type="ECO:0000256" key="3">
    <source>
        <dbReference type="ARBA" id="ARBA00022490"/>
    </source>
</evidence>
<sequence length="234" mass="27087">MITVVIDKNNIEDNVVRIKEKSEINHLKNVLRGKVGAEVRLIDGEKEYFSKISDISKKEIKLEIYSENKEDNYSVERDITAAISIIKSDNMDLIIQKLTEIGIKKIVPIITNRVVVKLKKKKERWGKISKEALKQCRGIKFVEIEEPKLLKEFDFENYNRIIVPYEKEKENKIKNLEIKKDEKLLYFIGPEGGFEEEEILFLKEKGAETFTLGKRILRAETAAIVVGGILSNEF</sequence>
<dbReference type="SUPFAM" id="SSF75217">
    <property type="entry name" value="alpha/beta knot"/>
    <property type="match status" value="1"/>
</dbReference>
<dbReference type="RefSeq" id="WP_307904829.1">
    <property type="nucleotide sequence ID" value="NZ_AP027059.1"/>
</dbReference>
<reference evidence="13 14" key="1">
    <citation type="submission" date="2022-11" db="EMBL/GenBank/DDBJ databases">
        <title>Haliovirga abyssi gen. nov., sp. nov., a mesophilic fermentative bacterium isolated from the Iheya North hydrothermal field and the proposal of Haliovirgaceae fam. nov.</title>
        <authorList>
            <person name="Miyazaki U."/>
            <person name="Tame A."/>
            <person name="Miyazaki J."/>
            <person name="Takai K."/>
            <person name="Sawayama S."/>
            <person name="Kitajima M."/>
            <person name="Okamoto A."/>
            <person name="Nakagawa S."/>
        </authorList>
    </citation>
    <scope>NUCLEOTIDE SEQUENCE [LARGE SCALE GENOMIC DNA]</scope>
    <source>
        <strain evidence="13 14">IC12</strain>
    </source>
</reference>
<keyword evidence="3 10" id="KW-0963">Cytoplasm</keyword>
<dbReference type="GO" id="GO:0070042">
    <property type="term" value="F:rRNA (uridine-N3-)-methyltransferase activity"/>
    <property type="evidence" value="ECO:0007669"/>
    <property type="project" value="TreeGrafter"/>
</dbReference>
<dbReference type="EC" id="2.1.1.193" evidence="10"/>
<dbReference type="KEGG" id="haby:HLVA_04570"/>
<dbReference type="SUPFAM" id="SSF88697">
    <property type="entry name" value="PUA domain-like"/>
    <property type="match status" value="1"/>
</dbReference>
<evidence type="ECO:0000313" key="13">
    <source>
        <dbReference type="EMBL" id="BDU49888.1"/>
    </source>
</evidence>
<proteinExistence type="inferred from homology"/>
<evidence type="ECO:0000256" key="8">
    <source>
        <dbReference type="ARBA" id="ARBA00025699"/>
    </source>
</evidence>
<dbReference type="CDD" id="cd18084">
    <property type="entry name" value="RsmE-like"/>
    <property type="match status" value="1"/>
</dbReference>
<keyword evidence="5 10" id="KW-0489">Methyltransferase</keyword>
<evidence type="ECO:0000256" key="7">
    <source>
        <dbReference type="ARBA" id="ARBA00022691"/>
    </source>
</evidence>
<keyword evidence="6 10" id="KW-0808">Transferase</keyword>
<dbReference type="PANTHER" id="PTHR30027:SF3">
    <property type="entry name" value="16S RRNA (URACIL(1498)-N(3))-METHYLTRANSFERASE"/>
    <property type="match status" value="1"/>
</dbReference>
<keyword evidence="14" id="KW-1185">Reference proteome</keyword>
<protein>
    <recommendedName>
        <fullName evidence="10">Ribosomal RNA small subunit methyltransferase E</fullName>
        <ecNumber evidence="10">2.1.1.193</ecNumber>
    </recommendedName>
</protein>
<dbReference type="Proteomes" id="UP001321582">
    <property type="component" value="Chromosome"/>
</dbReference>
<dbReference type="InterPro" id="IPR046887">
    <property type="entry name" value="RsmE_PUA-like"/>
</dbReference>
<evidence type="ECO:0000313" key="14">
    <source>
        <dbReference type="Proteomes" id="UP001321582"/>
    </source>
</evidence>
<comment type="subcellular location">
    <subcellularLocation>
        <location evidence="1 10">Cytoplasm</location>
    </subcellularLocation>
</comment>
<evidence type="ECO:0000256" key="4">
    <source>
        <dbReference type="ARBA" id="ARBA00022552"/>
    </source>
</evidence>
<dbReference type="GO" id="GO:0070475">
    <property type="term" value="P:rRNA base methylation"/>
    <property type="evidence" value="ECO:0007669"/>
    <property type="project" value="TreeGrafter"/>
</dbReference>
<feature type="domain" description="Ribosomal RNA small subunit methyltransferase E PUA-like" evidence="12">
    <location>
        <begin position="22"/>
        <end position="64"/>
    </location>
</feature>
<keyword evidence="7 10" id="KW-0949">S-adenosyl-L-methionine</keyword>
<evidence type="ECO:0000259" key="12">
    <source>
        <dbReference type="Pfam" id="PF20260"/>
    </source>
</evidence>
<dbReference type="PIRSF" id="PIRSF015601">
    <property type="entry name" value="MTase_slr0722"/>
    <property type="match status" value="1"/>
</dbReference>
<evidence type="ECO:0000256" key="2">
    <source>
        <dbReference type="ARBA" id="ARBA00005528"/>
    </source>
</evidence>
<comment type="similarity">
    <text evidence="2 10">Belongs to the RNA methyltransferase RsmE family.</text>
</comment>
<organism evidence="13 14">
    <name type="scientific">Haliovirga abyssi</name>
    <dbReference type="NCBI Taxonomy" id="2996794"/>
    <lineage>
        <taxon>Bacteria</taxon>
        <taxon>Fusobacteriati</taxon>
        <taxon>Fusobacteriota</taxon>
        <taxon>Fusobacteriia</taxon>
        <taxon>Fusobacteriales</taxon>
        <taxon>Haliovirgaceae</taxon>
        <taxon>Haliovirga</taxon>
    </lineage>
</organism>
<comment type="function">
    <text evidence="8 10">Specifically methylates the N3 position of the uracil ring of uridine 1498 (m3U1498) in 16S rRNA. Acts on the fully assembled 30S ribosomal subunit.</text>
</comment>
<dbReference type="AlphaFoldDB" id="A0AAU9DNG7"/>
<evidence type="ECO:0000256" key="6">
    <source>
        <dbReference type="ARBA" id="ARBA00022679"/>
    </source>
</evidence>
<keyword evidence="4 10" id="KW-0698">rRNA processing</keyword>
<evidence type="ECO:0000256" key="10">
    <source>
        <dbReference type="PIRNR" id="PIRNR015601"/>
    </source>
</evidence>
<dbReference type="PANTHER" id="PTHR30027">
    <property type="entry name" value="RIBOSOMAL RNA SMALL SUBUNIT METHYLTRANSFERASE E"/>
    <property type="match status" value="1"/>
</dbReference>
<evidence type="ECO:0000256" key="5">
    <source>
        <dbReference type="ARBA" id="ARBA00022603"/>
    </source>
</evidence>
<gene>
    <name evidence="13" type="ORF">HLVA_04570</name>
</gene>
<dbReference type="InterPro" id="IPR006700">
    <property type="entry name" value="RsmE"/>
</dbReference>
<accession>A0AAU9DNG7</accession>